<evidence type="ECO:0000256" key="3">
    <source>
        <dbReference type="ARBA" id="ARBA00022989"/>
    </source>
</evidence>
<dbReference type="GO" id="GO:0016020">
    <property type="term" value="C:membrane"/>
    <property type="evidence" value="ECO:0007669"/>
    <property type="project" value="UniProtKB-SubCell"/>
</dbReference>
<dbReference type="InterPro" id="IPR004710">
    <property type="entry name" value="Bilac:Na_transpt"/>
</dbReference>
<evidence type="ECO:0000313" key="7">
    <source>
        <dbReference type="Proteomes" id="UP000242847"/>
    </source>
</evidence>
<keyword evidence="2 5" id="KW-0812">Transmembrane</keyword>
<feature type="transmembrane region" description="Helical" evidence="5">
    <location>
        <begin position="211"/>
        <end position="230"/>
    </location>
</feature>
<feature type="transmembrane region" description="Helical" evidence="5">
    <location>
        <begin position="104"/>
        <end position="126"/>
    </location>
</feature>
<name>A0A1S8DDI8_9GAMM</name>
<evidence type="ECO:0000256" key="5">
    <source>
        <dbReference type="SAM" id="Phobius"/>
    </source>
</evidence>
<feature type="transmembrane region" description="Helical" evidence="5">
    <location>
        <begin position="12"/>
        <end position="34"/>
    </location>
</feature>
<feature type="transmembrane region" description="Helical" evidence="5">
    <location>
        <begin position="46"/>
        <end position="69"/>
    </location>
</feature>
<feature type="transmembrane region" description="Helical" evidence="5">
    <location>
        <begin position="186"/>
        <end position="205"/>
    </location>
</feature>
<dbReference type="EMBL" id="MUBC01000027">
    <property type="protein sequence ID" value="ONM43474.1"/>
    <property type="molecule type" value="Genomic_DNA"/>
</dbReference>
<dbReference type="Gene3D" id="1.20.1530.20">
    <property type="match status" value="1"/>
</dbReference>
<dbReference type="RefSeq" id="WP_083728044.1">
    <property type="nucleotide sequence ID" value="NZ_FOUD01000003.1"/>
</dbReference>
<gene>
    <name evidence="6" type="ORF">BXT89_12700</name>
</gene>
<keyword evidence="7" id="KW-1185">Reference proteome</keyword>
<reference evidence="6 7" key="1">
    <citation type="submission" date="2017-01" db="EMBL/GenBank/DDBJ databases">
        <title>Draft genome sequence of Pseudomonas pachastrellae type strain CCUG 46540T from a deep sea.</title>
        <authorList>
            <person name="Gomila M."/>
            <person name="Mulet M."/>
            <person name="Lalucat J."/>
            <person name="Garcia-Valdes E."/>
        </authorList>
    </citation>
    <scope>NUCLEOTIDE SEQUENCE [LARGE SCALE GENOMIC DNA]</scope>
    <source>
        <strain evidence="6 7">CCUG 46540</strain>
    </source>
</reference>
<feature type="transmembrane region" description="Helical" evidence="5">
    <location>
        <begin position="75"/>
        <end position="97"/>
    </location>
</feature>
<dbReference type="InterPro" id="IPR002657">
    <property type="entry name" value="BilAc:Na_symport/Acr3"/>
</dbReference>
<evidence type="ECO:0000313" key="6">
    <source>
        <dbReference type="EMBL" id="ONM43474.1"/>
    </source>
</evidence>
<comment type="subcellular location">
    <subcellularLocation>
        <location evidence="1">Membrane</location>
        <topology evidence="1">Multi-pass membrane protein</topology>
    </subcellularLocation>
</comment>
<dbReference type="Proteomes" id="UP000242847">
    <property type="component" value="Unassembled WGS sequence"/>
</dbReference>
<dbReference type="STRING" id="254161.SAMN05216256_103161"/>
<sequence length="318" mass="34877">MSGALPIQFDPASLIMLNLIMACMMFGVSLSLTLDDFKRVIKTPVAPVAGLLAQFLLLPAATCLFTWLLNIDPELALGMILVASCPGGSFSNVMTWLGRGNVAVSVSMTAVSSLAATVLTPINFAFYGWLNPHTREYLTQISLDPAGILVIVLLVLALPLVLGMLSGKRWPKLVTRSEKPLRVISLLVFLGFVAIAFTNNFDLFIERFHSFFWLVVAHNLLALSLGYGMARLLRLPLADRRAVTMEVGIQNSGLGLVILFTFFPEAGGMMLITAFWGVWHLVSGLTLSQIWARQSRRAEQIEKQEQQNAARRGAQQSL</sequence>
<evidence type="ECO:0000256" key="1">
    <source>
        <dbReference type="ARBA" id="ARBA00004141"/>
    </source>
</evidence>
<accession>A0A1S8DDI8</accession>
<evidence type="ECO:0000256" key="2">
    <source>
        <dbReference type="ARBA" id="ARBA00022692"/>
    </source>
</evidence>
<feature type="transmembrane region" description="Helical" evidence="5">
    <location>
        <begin position="146"/>
        <end position="165"/>
    </location>
</feature>
<dbReference type="PANTHER" id="PTHR10361">
    <property type="entry name" value="SODIUM-BILE ACID COTRANSPORTER"/>
    <property type="match status" value="1"/>
</dbReference>
<protein>
    <submittedName>
        <fullName evidence="6">Bile acid:sodium symporter</fullName>
    </submittedName>
</protein>
<comment type="caution">
    <text evidence="6">The sequence shown here is derived from an EMBL/GenBank/DDBJ whole genome shotgun (WGS) entry which is preliminary data.</text>
</comment>
<evidence type="ECO:0000256" key="4">
    <source>
        <dbReference type="ARBA" id="ARBA00023136"/>
    </source>
</evidence>
<keyword evidence="3 5" id="KW-1133">Transmembrane helix</keyword>
<proteinExistence type="predicted"/>
<dbReference type="OrthoDB" id="9806785at2"/>
<organism evidence="6 7">
    <name type="scientific">Halopseudomonas pachastrellae</name>
    <dbReference type="NCBI Taxonomy" id="254161"/>
    <lineage>
        <taxon>Bacteria</taxon>
        <taxon>Pseudomonadati</taxon>
        <taxon>Pseudomonadota</taxon>
        <taxon>Gammaproteobacteria</taxon>
        <taxon>Pseudomonadales</taxon>
        <taxon>Pseudomonadaceae</taxon>
        <taxon>Halopseudomonas</taxon>
    </lineage>
</organism>
<keyword evidence="4 5" id="KW-0472">Membrane</keyword>
<dbReference type="Pfam" id="PF01758">
    <property type="entry name" value="SBF"/>
    <property type="match status" value="1"/>
</dbReference>
<dbReference type="PANTHER" id="PTHR10361:SF28">
    <property type="entry name" value="P3 PROTEIN-RELATED"/>
    <property type="match status" value="1"/>
</dbReference>
<dbReference type="AlphaFoldDB" id="A0A1S8DDI8"/>
<dbReference type="InterPro" id="IPR038770">
    <property type="entry name" value="Na+/solute_symporter_sf"/>
</dbReference>